<keyword evidence="5" id="KW-1185">Reference proteome</keyword>
<reference evidence="4" key="1">
    <citation type="submission" date="2020-07" db="EMBL/GenBank/DDBJ databases">
        <title>The High-quality genome of the commercially important snow crab, Chionoecetes opilio.</title>
        <authorList>
            <person name="Jeong J.-H."/>
            <person name="Ryu S."/>
        </authorList>
    </citation>
    <scope>NUCLEOTIDE SEQUENCE</scope>
    <source>
        <strain evidence="4">MADBK_172401_WGS</strain>
        <tissue evidence="4">Digestive gland</tissue>
    </source>
</reference>
<dbReference type="AlphaFoldDB" id="A0A8J5CNU2"/>
<protein>
    <submittedName>
        <fullName evidence="4">Anti-lipopolysaccharide factor</fullName>
    </submittedName>
</protein>
<gene>
    <name evidence="4" type="primary">ALF_3</name>
    <name evidence="4" type="ORF">GWK47_054894</name>
</gene>
<keyword evidence="1" id="KW-0929">Antimicrobial</keyword>
<evidence type="ECO:0000256" key="3">
    <source>
        <dbReference type="SAM" id="SignalP"/>
    </source>
</evidence>
<evidence type="ECO:0000313" key="5">
    <source>
        <dbReference type="Proteomes" id="UP000770661"/>
    </source>
</evidence>
<dbReference type="InterPro" id="IPR024509">
    <property type="entry name" value="Anti-LPS_factor/Scygonadin"/>
</dbReference>
<feature type="chain" id="PRO_5035144942" evidence="3">
    <location>
        <begin position="28"/>
        <end position="129"/>
    </location>
</feature>
<dbReference type="Proteomes" id="UP000770661">
    <property type="component" value="Unassembled WGS sequence"/>
</dbReference>
<keyword evidence="2" id="KW-0044">Antibiotic</keyword>
<dbReference type="OrthoDB" id="6355162at2759"/>
<dbReference type="Gene3D" id="3.30.160.320">
    <property type="match status" value="1"/>
</dbReference>
<dbReference type="GO" id="GO:0042742">
    <property type="term" value="P:defense response to bacterium"/>
    <property type="evidence" value="ECO:0007669"/>
    <property type="project" value="UniProtKB-KW"/>
</dbReference>
<evidence type="ECO:0000313" key="4">
    <source>
        <dbReference type="EMBL" id="KAG0717214.1"/>
    </source>
</evidence>
<proteinExistence type="predicted"/>
<dbReference type="EMBL" id="JACEEZ010018017">
    <property type="protein sequence ID" value="KAG0717214.1"/>
    <property type="molecule type" value="Genomic_DNA"/>
</dbReference>
<name>A0A8J5CNU2_CHIOP</name>
<dbReference type="InterPro" id="IPR038539">
    <property type="entry name" value="Anti-LPS_factor/Scygonadin_sf"/>
</dbReference>
<evidence type="ECO:0000256" key="1">
    <source>
        <dbReference type="ARBA" id="ARBA00022529"/>
    </source>
</evidence>
<organism evidence="4 5">
    <name type="scientific">Chionoecetes opilio</name>
    <name type="common">Atlantic snow crab</name>
    <name type="synonym">Cancer opilio</name>
    <dbReference type="NCBI Taxonomy" id="41210"/>
    <lineage>
        <taxon>Eukaryota</taxon>
        <taxon>Metazoa</taxon>
        <taxon>Ecdysozoa</taxon>
        <taxon>Arthropoda</taxon>
        <taxon>Crustacea</taxon>
        <taxon>Multicrustacea</taxon>
        <taxon>Malacostraca</taxon>
        <taxon>Eumalacostraca</taxon>
        <taxon>Eucarida</taxon>
        <taxon>Decapoda</taxon>
        <taxon>Pleocyemata</taxon>
        <taxon>Brachyura</taxon>
        <taxon>Eubrachyura</taxon>
        <taxon>Majoidea</taxon>
        <taxon>Majidae</taxon>
        <taxon>Chionoecetes</taxon>
    </lineage>
</organism>
<keyword evidence="3" id="KW-0732">Signal</keyword>
<dbReference type="Pfam" id="PF11630">
    <property type="entry name" value="Anti-LPS-SCYG"/>
    <property type="match status" value="1"/>
</dbReference>
<evidence type="ECO:0000256" key="2">
    <source>
        <dbReference type="ARBA" id="ARBA00023022"/>
    </source>
</evidence>
<accession>A0A8J5CNU2</accession>
<sequence length="129" mass="14015">MLVPLGSMRLVLVVAVVMETAPSPTQAAPSSIGDILTGVLGTFIENAFKTQEITLLDRYCTLGRRAYLHKVELRYKAEVTCPGWTTIKGKGSGHSNALNSENDALKDFMTQAVARGLVTREDAAPWLDH</sequence>
<feature type="signal peptide" evidence="3">
    <location>
        <begin position="1"/>
        <end position="27"/>
    </location>
</feature>
<comment type="caution">
    <text evidence="4">The sequence shown here is derived from an EMBL/GenBank/DDBJ whole genome shotgun (WGS) entry which is preliminary data.</text>
</comment>